<evidence type="ECO:0000313" key="4">
    <source>
        <dbReference type="EMBL" id="MBP2111109.1"/>
    </source>
</evidence>
<dbReference type="Gene3D" id="3.40.1350.120">
    <property type="match status" value="1"/>
</dbReference>
<organism evidence="4 5">
    <name type="scientific">Paenibacillus silagei</name>
    <dbReference type="NCBI Taxonomy" id="1670801"/>
    <lineage>
        <taxon>Bacteria</taxon>
        <taxon>Bacillati</taxon>
        <taxon>Bacillota</taxon>
        <taxon>Bacilli</taxon>
        <taxon>Bacillales</taxon>
        <taxon>Paenibacillaceae</taxon>
        <taxon>Paenibacillus</taxon>
    </lineage>
</organism>
<dbReference type="EMBL" id="JAGGLV010000003">
    <property type="protein sequence ID" value="MBP2111109.1"/>
    <property type="molecule type" value="Genomic_DNA"/>
</dbReference>
<feature type="domain" description="tRNA nuclease CdiA C-terminal" evidence="3">
    <location>
        <begin position="602"/>
        <end position="684"/>
    </location>
</feature>
<feature type="region of interest" description="Disordered" evidence="2">
    <location>
        <begin position="534"/>
        <end position="567"/>
    </location>
</feature>
<dbReference type="CDD" id="cd13442">
    <property type="entry name" value="CDI_toxin_Bp1026b-like"/>
    <property type="match status" value="1"/>
</dbReference>
<comment type="caution">
    <text evidence="4">The sequence shown here is derived from an EMBL/GenBank/DDBJ whole genome shotgun (WGS) entry which is preliminary data.</text>
</comment>
<reference evidence="4 5" key="1">
    <citation type="submission" date="2021-03" db="EMBL/GenBank/DDBJ databases">
        <title>Genomic Encyclopedia of Type Strains, Phase IV (KMG-IV): sequencing the most valuable type-strain genomes for metagenomic binning, comparative biology and taxonomic classification.</title>
        <authorList>
            <person name="Goeker M."/>
        </authorList>
    </citation>
    <scope>NUCLEOTIDE SEQUENCE [LARGE SCALE GENOMIC DNA]</scope>
    <source>
        <strain evidence="4 5">DSM 101953</strain>
    </source>
</reference>
<dbReference type="InterPro" id="IPR033806">
    <property type="entry name" value="CDI_toxin_Bp1026b-like"/>
</dbReference>
<accession>A0ABS4NM36</accession>
<sequence>MSSTKLVFNEDEVRRLQSKIGQVSQDTNRLYLQLKGQSSSWGGIPMGDHLVRAQVMINELTVEAEKLEDIIRVALRGVSELQEENKRQADKLTGQFNLLLAAFGSLGLQPAAGRVSIPEFVQRSATNLITSIAALSGKDELSRDPVVQQLRNVIQTSGLLTVESIAAQSKLNDIFAARNEIAKAQMAFKVYQAFGNQAQMEAVHSQAEEARLKLASLGVAKIYYEAGKDLSAHYKQPAVTACEYDPSIKADKVPLLHNEEYLLLLRLAMEKTAAGAYARDQLAAKRQEIQLAAALKQVQEQIEAQRRLNGPPLTLPDGTPITADNKENETTLDFYQAKVYVPNEYLTPMYTSYLGWLDNTYGLTKWESKVRQSGDVVLAFTEGLVKEVVMGVADTATFAFKLVVDPVKTTTEMKQQAQYLIDHPEVLVEAAKMAYHQFDEGTPEEKARMLGSVASILVPGFQVTKASKVGKVLGEVEDTVSQAAKDALQGIKQKLPNMGPVVQTPEGFVFKIGEIPDTPALPKTPVQQRYMDGLEGGAGKGKLTEPSLPAGGKPKGNYGEGDSHGIKKQNDTANLLADNGYDIKMLDEIEGGNGHGIKEGSNPDFLIEGKVFDCYAPKPEGQVKTLINELAKKTKEQSARIVLNLDNFPNEKVTEIVNTLLRKANPNGDLKRLEELILVKDGKIIRVFGG</sequence>
<evidence type="ECO:0000259" key="3">
    <source>
        <dbReference type="Pfam" id="PF18451"/>
    </source>
</evidence>
<keyword evidence="1" id="KW-0175">Coiled coil</keyword>
<proteinExistence type="predicted"/>
<dbReference type="InterPro" id="IPR040559">
    <property type="entry name" value="CdiA_C"/>
</dbReference>
<evidence type="ECO:0000313" key="5">
    <source>
        <dbReference type="Proteomes" id="UP000773462"/>
    </source>
</evidence>
<feature type="coiled-coil region" evidence="1">
    <location>
        <begin position="50"/>
        <end position="84"/>
    </location>
</feature>
<protein>
    <recommendedName>
        <fullName evidence="3">tRNA nuclease CdiA C-terminal domain-containing protein</fullName>
    </recommendedName>
</protein>
<keyword evidence="5" id="KW-1185">Reference proteome</keyword>
<evidence type="ECO:0000256" key="2">
    <source>
        <dbReference type="SAM" id="MobiDB-lite"/>
    </source>
</evidence>
<dbReference type="Proteomes" id="UP000773462">
    <property type="component" value="Unassembled WGS sequence"/>
</dbReference>
<dbReference type="Pfam" id="PF18451">
    <property type="entry name" value="CdiA_C"/>
    <property type="match status" value="1"/>
</dbReference>
<evidence type="ECO:0000256" key="1">
    <source>
        <dbReference type="SAM" id="Coils"/>
    </source>
</evidence>
<gene>
    <name evidence="4" type="ORF">J2Z70_001250</name>
</gene>
<dbReference type="RefSeq" id="WP_342592991.1">
    <property type="nucleotide sequence ID" value="NZ_JAGGLV010000003.1"/>
</dbReference>
<name>A0ABS4NM36_9BACL</name>